<dbReference type="GO" id="GO:0008270">
    <property type="term" value="F:zinc ion binding"/>
    <property type="evidence" value="ECO:0007669"/>
    <property type="project" value="UniProtKB-KW"/>
</dbReference>
<protein>
    <submittedName>
        <fullName evidence="5">Uncharacterized protein</fullName>
    </submittedName>
</protein>
<organism evidence="5 6">
    <name type="scientific">Euplotes crassus</name>
    <dbReference type="NCBI Taxonomy" id="5936"/>
    <lineage>
        <taxon>Eukaryota</taxon>
        <taxon>Sar</taxon>
        <taxon>Alveolata</taxon>
        <taxon>Ciliophora</taxon>
        <taxon>Intramacronucleata</taxon>
        <taxon>Spirotrichea</taxon>
        <taxon>Hypotrichia</taxon>
        <taxon>Euplotida</taxon>
        <taxon>Euplotidae</taxon>
        <taxon>Moneuplotes</taxon>
    </lineage>
</organism>
<dbReference type="SUPFAM" id="SSF57850">
    <property type="entry name" value="RING/U-box"/>
    <property type="match status" value="1"/>
</dbReference>
<dbReference type="PROSITE" id="PS50119">
    <property type="entry name" value="ZF_BBOX"/>
    <property type="match status" value="1"/>
</dbReference>
<dbReference type="Pfam" id="PF13639">
    <property type="entry name" value="zf-RING_2"/>
    <property type="match status" value="1"/>
</dbReference>
<dbReference type="InterPro" id="IPR050143">
    <property type="entry name" value="TRIM/RBCC"/>
</dbReference>
<proteinExistence type="predicted"/>
<evidence type="ECO:0000259" key="3">
    <source>
        <dbReference type="PROSITE" id="PS50089"/>
    </source>
</evidence>
<dbReference type="Proteomes" id="UP001295684">
    <property type="component" value="Unassembled WGS sequence"/>
</dbReference>
<dbReference type="PANTHER" id="PTHR24103">
    <property type="entry name" value="E3 UBIQUITIN-PROTEIN LIGASE TRIM"/>
    <property type="match status" value="1"/>
</dbReference>
<reference evidence="5" key="1">
    <citation type="submission" date="2023-07" db="EMBL/GenBank/DDBJ databases">
        <authorList>
            <consortium name="AG Swart"/>
            <person name="Singh M."/>
            <person name="Singh A."/>
            <person name="Seah K."/>
            <person name="Emmerich C."/>
        </authorList>
    </citation>
    <scope>NUCLEOTIDE SEQUENCE</scope>
    <source>
        <strain evidence="5">DP1</strain>
    </source>
</reference>
<dbReference type="InterPro" id="IPR001841">
    <property type="entry name" value="Znf_RING"/>
</dbReference>
<name>A0AAD1XB19_EUPCR</name>
<evidence type="ECO:0000256" key="2">
    <source>
        <dbReference type="PROSITE-ProRule" id="PRU00024"/>
    </source>
</evidence>
<dbReference type="InterPro" id="IPR013083">
    <property type="entry name" value="Znf_RING/FYVE/PHD"/>
</dbReference>
<dbReference type="InterPro" id="IPR000315">
    <property type="entry name" value="Znf_B-box"/>
</dbReference>
<sequence length="495" mass="56736">MTYAHNSNHTDNKKYCAGCSWFMSLEGSKVSQFPPRFASSSRVFPASSLVFGRGESRANIPQKVQGPFCFKTICNIDITAEQERVAKDANESLMIKQEMISEQCGSSMKKVFECPICYEVMDPDRAISSSCCGQTWCFQCILRILETSFICPNCKKNIKHQFLSRNRTLQSMYDIIKGLPKVKGICKIHSKKCLEYCKECSETVCITCAATSHSGHTIIEVLTEYTNIVTEFGQTKELSKSIIEKNFIIKEMIRYSTEKSVEIYDCIHEAINDSLNQARQEFDSNYISVMKDCIGEIHRHQKDITKLVKDGSKIIKEQEETNICNLLSIREIMMKSNRQVDASNAAYFKFIEEHPELQAKKHTFKVEITDKFYQIFFSLESDDMVCELKLPSDLATAEILIQSWESLNDQDSSYLVICKKEGLFKSPITQKVLCISKNGDWTKIDCSYMQSSFKFYITCYKITPALAQLIKTSFNSLKEKVQNELEKFQELVNNL</sequence>
<dbReference type="AlphaFoldDB" id="A0AAD1XB19"/>
<keyword evidence="1" id="KW-0479">Metal-binding</keyword>
<keyword evidence="2" id="KW-0863">Zinc-finger</keyword>
<dbReference type="Gene3D" id="3.30.40.10">
    <property type="entry name" value="Zinc/RING finger domain, C3HC4 (zinc finger)"/>
    <property type="match status" value="1"/>
</dbReference>
<dbReference type="Pfam" id="PF00643">
    <property type="entry name" value="zf-B_box"/>
    <property type="match status" value="1"/>
</dbReference>
<dbReference type="PROSITE" id="PS50089">
    <property type="entry name" value="ZF_RING_2"/>
    <property type="match status" value="1"/>
</dbReference>
<gene>
    <name evidence="5" type="ORF">ECRASSUSDP1_LOCUS8963</name>
</gene>
<dbReference type="SUPFAM" id="SSF57845">
    <property type="entry name" value="B-box zinc-binding domain"/>
    <property type="match status" value="1"/>
</dbReference>
<evidence type="ECO:0000313" key="5">
    <source>
        <dbReference type="EMBL" id="CAI2367675.1"/>
    </source>
</evidence>
<dbReference type="Gene3D" id="3.30.160.60">
    <property type="entry name" value="Classic Zinc Finger"/>
    <property type="match status" value="1"/>
</dbReference>
<evidence type="ECO:0000313" key="6">
    <source>
        <dbReference type="Proteomes" id="UP001295684"/>
    </source>
</evidence>
<keyword evidence="6" id="KW-1185">Reference proteome</keyword>
<comment type="caution">
    <text evidence="5">The sequence shown here is derived from an EMBL/GenBank/DDBJ whole genome shotgun (WGS) entry which is preliminary data.</text>
</comment>
<feature type="domain" description="RING-type" evidence="3">
    <location>
        <begin position="114"/>
        <end position="155"/>
    </location>
</feature>
<accession>A0AAD1XB19</accession>
<keyword evidence="2" id="KW-0862">Zinc</keyword>
<evidence type="ECO:0000259" key="4">
    <source>
        <dbReference type="PROSITE" id="PS50119"/>
    </source>
</evidence>
<dbReference type="EMBL" id="CAMPGE010008789">
    <property type="protein sequence ID" value="CAI2367675.1"/>
    <property type="molecule type" value="Genomic_DNA"/>
</dbReference>
<feature type="domain" description="B box-type" evidence="4">
    <location>
        <begin position="181"/>
        <end position="221"/>
    </location>
</feature>
<evidence type="ECO:0000256" key="1">
    <source>
        <dbReference type="ARBA" id="ARBA00022723"/>
    </source>
</evidence>